<dbReference type="Proteomes" id="UP000187485">
    <property type="component" value="Unassembled WGS sequence"/>
</dbReference>
<evidence type="ECO:0000313" key="3">
    <source>
        <dbReference type="Proteomes" id="UP000187485"/>
    </source>
</evidence>
<dbReference type="NCBIfam" id="TIGR02391">
    <property type="entry name" value="hypoth_ymh"/>
    <property type="match status" value="1"/>
</dbReference>
<dbReference type="OrthoDB" id="1863356at2"/>
<gene>
    <name evidence="2" type="ORF">cpu_19010</name>
</gene>
<protein>
    <recommendedName>
        <fullName evidence="1">Conserved hypothetical protein CHP02391 domain-containing protein</fullName>
    </recommendedName>
</protein>
<dbReference type="Pfam" id="PF09509">
    <property type="entry name" value="Hypoth_Ymh"/>
    <property type="match status" value="1"/>
</dbReference>
<dbReference type="InterPro" id="IPR012654">
    <property type="entry name" value="CHP02391"/>
</dbReference>
<accession>A0A1L8CWY0</accession>
<reference evidence="3" key="1">
    <citation type="submission" date="2016-12" db="EMBL/GenBank/DDBJ databases">
        <title>Draft Genome Sequences od Carboxydothermus pertinax and islandicus, Hydrogenogenic Carboxydotrophic Bacteria.</title>
        <authorList>
            <person name="Fukuyama Y."/>
            <person name="Ohmae K."/>
            <person name="Yoneda Y."/>
            <person name="Yoshida T."/>
            <person name="Sako Y."/>
        </authorList>
    </citation>
    <scope>NUCLEOTIDE SEQUENCE [LARGE SCALE GENOMIC DNA]</scope>
    <source>
        <strain evidence="3">Ug1</strain>
    </source>
</reference>
<dbReference type="EMBL" id="BDJK01000048">
    <property type="protein sequence ID" value="GAV23391.1"/>
    <property type="molecule type" value="Genomic_DNA"/>
</dbReference>
<organism evidence="2 3">
    <name type="scientific">Carboxydothermus pertinax</name>
    <dbReference type="NCBI Taxonomy" id="870242"/>
    <lineage>
        <taxon>Bacteria</taxon>
        <taxon>Bacillati</taxon>
        <taxon>Bacillota</taxon>
        <taxon>Clostridia</taxon>
        <taxon>Thermoanaerobacterales</taxon>
        <taxon>Thermoanaerobacteraceae</taxon>
        <taxon>Carboxydothermus</taxon>
    </lineage>
</organism>
<sequence length="241" mass="27880">MSYKLIAIQLGDLLKWDITVNEINRVAQAIFNFKVSHFPVSSITSQRAQLIYDWIMTLATQKMNNDERNKLLVKFCIEITGDRNKDKVIRILEENGVKYNLIYKDDLNLFFSRNYHEEIHKHARNLFLQGNYFHAVFEAAKAYNQAVKEKSQSDKDGVGLMMDVFNSKNGVLKITKCITETDINVQDGIKFLSAGLMQAIRNPTAHEPAITWPISKQDCLDILSFISFLFRQLDNAQYYKV</sequence>
<comment type="caution">
    <text evidence="2">The sequence shown here is derived from an EMBL/GenBank/DDBJ whole genome shotgun (WGS) entry which is preliminary data.</text>
</comment>
<proteinExistence type="predicted"/>
<keyword evidence="3" id="KW-1185">Reference proteome</keyword>
<name>A0A1L8CWY0_9THEO</name>
<evidence type="ECO:0000259" key="1">
    <source>
        <dbReference type="Pfam" id="PF09509"/>
    </source>
</evidence>
<feature type="domain" description="Conserved hypothetical protein CHP02391" evidence="1">
    <location>
        <begin position="114"/>
        <end position="233"/>
    </location>
</feature>
<dbReference type="STRING" id="870242.cpu_19010"/>
<evidence type="ECO:0000313" key="2">
    <source>
        <dbReference type="EMBL" id="GAV23391.1"/>
    </source>
</evidence>
<dbReference type="AlphaFoldDB" id="A0A1L8CWY0"/>